<organism evidence="2 3">
    <name type="scientific">Amphimedon queenslandica</name>
    <name type="common">Sponge</name>
    <dbReference type="NCBI Taxonomy" id="400682"/>
    <lineage>
        <taxon>Eukaryota</taxon>
        <taxon>Metazoa</taxon>
        <taxon>Porifera</taxon>
        <taxon>Demospongiae</taxon>
        <taxon>Heteroscleromorpha</taxon>
        <taxon>Haplosclerida</taxon>
        <taxon>Niphatidae</taxon>
        <taxon>Amphimedon</taxon>
    </lineage>
</organism>
<protein>
    <submittedName>
        <fullName evidence="2">Uncharacterized protein</fullName>
    </submittedName>
</protein>
<dbReference type="RefSeq" id="XP_019858267.1">
    <property type="nucleotide sequence ID" value="XM_020002708.1"/>
</dbReference>
<dbReference type="GO" id="GO:0008360">
    <property type="term" value="P:regulation of cell shape"/>
    <property type="evidence" value="ECO:0007669"/>
    <property type="project" value="TreeGrafter"/>
</dbReference>
<feature type="compositionally biased region" description="Low complexity" evidence="1">
    <location>
        <begin position="201"/>
        <end position="213"/>
    </location>
</feature>
<dbReference type="GO" id="GO:0007010">
    <property type="term" value="P:cytoskeleton organization"/>
    <property type="evidence" value="ECO:0007669"/>
    <property type="project" value="TreeGrafter"/>
</dbReference>
<dbReference type="GO" id="GO:0005634">
    <property type="term" value="C:nucleus"/>
    <property type="evidence" value="ECO:0007669"/>
    <property type="project" value="TreeGrafter"/>
</dbReference>
<feature type="region of interest" description="Disordered" evidence="1">
    <location>
        <begin position="166"/>
        <end position="213"/>
    </location>
</feature>
<feature type="compositionally biased region" description="Basic and acidic residues" evidence="1">
    <location>
        <begin position="166"/>
        <end position="175"/>
    </location>
</feature>
<reference evidence="2" key="2">
    <citation type="submission" date="2024-06" db="UniProtKB">
        <authorList>
            <consortium name="EnsemblMetazoa"/>
        </authorList>
    </citation>
    <scope>IDENTIFICATION</scope>
</reference>
<evidence type="ECO:0000256" key="1">
    <source>
        <dbReference type="SAM" id="MobiDB-lite"/>
    </source>
</evidence>
<dbReference type="PANTHER" id="PTHR16266">
    <property type="entry name" value="WD REPEAT DOMAIN 9"/>
    <property type="match status" value="1"/>
</dbReference>
<keyword evidence="3" id="KW-1185">Reference proteome</keyword>
<dbReference type="SUPFAM" id="SSF50978">
    <property type="entry name" value="WD40 repeat-like"/>
    <property type="match status" value="1"/>
</dbReference>
<dbReference type="InterPro" id="IPR052060">
    <property type="entry name" value="Bromo_WD_repeat"/>
</dbReference>
<proteinExistence type="predicted"/>
<accession>A0AAN0JNB2</accession>
<reference evidence="3" key="1">
    <citation type="journal article" date="2010" name="Nature">
        <title>The Amphimedon queenslandica genome and the evolution of animal complexity.</title>
        <authorList>
            <person name="Srivastava M."/>
            <person name="Simakov O."/>
            <person name="Chapman J."/>
            <person name="Fahey B."/>
            <person name="Gauthier M.E."/>
            <person name="Mitros T."/>
            <person name="Richards G.S."/>
            <person name="Conaco C."/>
            <person name="Dacre M."/>
            <person name="Hellsten U."/>
            <person name="Larroux C."/>
            <person name="Putnam N.H."/>
            <person name="Stanke M."/>
            <person name="Adamska M."/>
            <person name="Darling A."/>
            <person name="Degnan S.M."/>
            <person name="Oakley T.H."/>
            <person name="Plachetzki D.C."/>
            <person name="Zhai Y."/>
            <person name="Adamski M."/>
            <person name="Calcino A."/>
            <person name="Cummins S.F."/>
            <person name="Goodstein D.M."/>
            <person name="Harris C."/>
            <person name="Jackson D.J."/>
            <person name="Leys S.P."/>
            <person name="Shu S."/>
            <person name="Woodcroft B.J."/>
            <person name="Vervoort M."/>
            <person name="Kosik K.S."/>
            <person name="Manning G."/>
            <person name="Degnan B.M."/>
            <person name="Rokhsar D.S."/>
        </authorList>
    </citation>
    <scope>NUCLEOTIDE SEQUENCE [LARGE SCALE GENOMIC DNA]</scope>
</reference>
<dbReference type="GeneID" id="109586511"/>
<name>A0AAN0JNB2_AMPQE</name>
<dbReference type="GO" id="GO:0006357">
    <property type="term" value="P:regulation of transcription by RNA polymerase II"/>
    <property type="evidence" value="ECO:0007669"/>
    <property type="project" value="TreeGrafter"/>
</dbReference>
<dbReference type="EnsemblMetazoa" id="XM_020002708.1">
    <property type="protein sequence ID" value="XP_019858267.1"/>
    <property type="gene ID" value="LOC109586511"/>
</dbReference>
<dbReference type="PANTHER" id="PTHR16266:SF17">
    <property type="entry name" value="BRWD3"/>
    <property type="match status" value="1"/>
</dbReference>
<evidence type="ECO:0000313" key="2">
    <source>
        <dbReference type="EnsemblMetazoa" id="XP_019858267.1"/>
    </source>
</evidence>
<sequence length="320" mass="36324">MGVVSIGHDGQVIIWDMLAAVQLKVFQIEYKDEGVPCIFDCKWSPDGLTVAAADIFGYLTIFGFGSSTPYEQHPEEQFFHTDYRPLMRDRNNYVVDEQTQLPPHLLPPPYLVDIDGHPYPVKYQESILKHLRTGTNAHSLSADRPTDDTEDYDEYMRKHFAQFDKERKTFQERNRRSTQPTATPIESDITPSLLGDVAPPTNTSTNDTTQDNSAPDEVVDIIEGDGGDQNIQNMLSSIVYSLGLDEGETLVAISNWHKRHILPTIDSATISSEQARLYELRSLENEWIETESNKIIQLPTPVREYILYTCTCLFTLNCVC</sequence>
<evidence type="ECO:0000313" key="3">
    <source>
        <dbReference type="Proteomes" id="UP000007879"/>
    </source>
</evidence>
<dbReference type="Proteomes" id="UP000007879">
    <property type="component" value="Unassembled WGS sequence"/>
</dbReference>
<dbReference type="InterPro" id="IPR036322">
    <property type="entry name" value="WD40_repeat_dom_sf"/>
</dbReference>
<dbReference type="KEGG" id="aqu:109586511"/>
<dbReference type="AlphaFoldDB" id="A0AAN0JNB2"/>